<dbReference type="GO" id="GO:0034511">
    <property type="term" value="F:U3 snoRNA binding"/>
    <property type="evidence" value="ECO:0007669"/>
    <property type="project" value="TreeGrafter"/>
</dbReference>
<dbReference type="PANTHER" id="PTHR19854:SF15">
    <property type="entry name" value="TRANSDUCIN BETA-LIKE PROTEIN 3"/>
    <property type="match status" value="1"/>
</dbReference>
<dbReference type="Proteomes" id="UP001472866">
    <property type="component" value="Chromosome 09"/>
</dbReference>
<feature type="repeat" description="WD" evidence="5">
    <location>
        <begin position="512"/>
        <end position="553"/>
    </location>
</feature>
<protein>
    <submittedName>
        <fullName evidence="7">Transducin beta-like protein</fullName>
    </submittedName>
</protein>
<dbReference type="GO" id="GO:0030686">
    <property type="term" value="C:90S preribosome"/>
    <property type="evidence" value="ECO:0007669"/>
    <property type="project" value="TreeGrafter"/>
</dbReference>
<organism evidence="7 8">
    <name type="scientific">Chloropicon roscoffensis</name>
    <dbReference type="NCBI Taxonomy" id="1461544"/>
    <lineage>
        <taxon>Eukaryota</taxon>
        <taxon>Viridiplantae</taxon>
        <taxon>Chlorophyta</taxon>
        <taxon>Chloropicophyceae</taxon>
        <taxon>Chloropicales</taxon>
        <taxon>Chloropicaceae</taxon>
        <taxon>Chloropicon</taxon>
    </lineage>
</organism>
<evidence type="ECO:0000259" key="6">
    <source>
        <dbReference type="Pfam" id="PF08625"/>
    </source>
</evidence>
<keyword evidence="8" id="KW-1185">Reference proteome</keyword>
<dbReference type="PROSITE" id="PS50082">
    <property type="entry name" value="WD_REPEATS_2"/>
    <property type="match status" value="8"/>
</dbReference>
<dbReference type="GO" id="GO:0000472">
    <property type="term" value="P:endonucleolytic cleavage to generate mature 5'-end of SSU-rRNA from (SSU-rRNA, 5.8S rRNA, LSU-rRNA)"/>
    <property type="evidence" value="ECO:0007669"/>
    <property type="project" value="TreeGrafter"/>
</dbReference>
<feature type="repeat" description="WD" evidence="5">
    <location>
        <begin position="106"/>
        <end position="147"/>
    </location>
</feature>
<keyword evidence="3" id="KW-0677">Repeat</keyword>
<dbReference type="Gene3D" id="2.130.10.10">
    <property type="entry name" value="YVTN repeat-like/Quinoprotein amine dehydrogenase"/>
    <property type="match status" value="4"/>
</dbReference>
<reference evidence="7 8" key="1">
    <citation type="submission" date="2024-03" db="EMBL/GenBank/DDBJ databases">
        <title>Complete genome sequence of the green alga Chloropicon roscoffensis RCC1871.</title>
        <authorList>
            <person name="Lemieux C."/>
            <person name="Pombert J.-F."/>
            <person name="Otis C."/>
            <person name="Turmel M."/>
        </authorList>
    </citation>
    <scope>NUCLEOTIDE SEQUENCE [LARGE SCALE GENOMIC DNA]</scope>
    <source>
        <strain evidence="7 8">RCC1871</strain>
    </source>
</reference>
<dbReference type="Pfam" id="PF08625">
    <property type="entry name" value="Utp13"/>
    <property type="match status" value="1"/>
</dbReference>
<dbReference type="PRINTS" id="PR00320">
    <property type="entry name" value="GPROTEINBRPT"/>
</dbReference>
<dbReference type="InterPro" id="IPR015943">
    <property type="entry name" value="WD40/YVTN_repeat-like_dom_sf"/>
</dbReference>
<feature type="repeat" description="WD" evidence="5">
    <location>
        <begin position="554"/>
        <end position="595"/>
    </location>
</feature>
<dbReference type="SUPFAM" id="SSF50969">
    <property type="entry name" value="YVTN repeat-like/Quinoprotein amine dehydrogenase"/>
    <property type="match status" value="1"/>
</dbReference>
<sequence>MEAGQKRKAPSATLRSEYEIASKLKPFYTGGRVSVSRSKKLAACACGEEVNIVCLATGKVVTTIPGDSALVTSVCISEDATVVFIASRSLQCSQWHLETQTCTRRFKGHKTPVLHMSLDSQGLYLCTAGSDNQVKVWDVQEGYLTHSFKGHEGVVLFSVFHPHPKKCQLYTCGDDTAVRVWDLRTKKCLRVLKAHLSTVTCLSVSPCGKFLLSCAQDSMAHVWSVDTFAKVSSIPLNEVTNSAVFLATREMASSSNREDEEDAGAGKPSNYFVTVGQSGKVRFWNPRKFKCEYEFSVDDTCEKEGGCLDFAVVGSTTVLCTTLDCRILTYELSEDVESFSNNLDERRPESFWRGLVAGGDQLVGNNEQITDLCFLGPKHLVIATNSQYIRVYDAETFACLSSCSGHTDIVLALQACEVSEGRFLIASGGKDNSVLLWDSTLSQDAALVGRAEGHFSAVECLAFSGRAEGRPANYICSGDGDGFLKLWDLSWFSGARAGPESPARAMSTLSTTAGHEKDVNTVAFSPDGAYVCSGSQDKTAKLWSVPSLATVRTFRGHGRGVWSVAFSPVDQVLCTASGDKTLRLWSLKDGACLRNFQGHTSSVLKCCYVSYGVQVVSAGADGLVKVWNVSNAECANTFDQHEDKVWALTACDQGETLATGSGDGEVFVWRDHTDQKALDRRREEAELIKKKQRISDAVYRGSYSKAFRLALDLKYPGQLHRIITQAVKAGGEGEFWEEVVQDLSDDEIKECLRYVSDWNTNSRLYLCSQLLMHNIFSRIHPDRLGKIPGLSDVWDGLTAYSQRHAKRIDTLVRQTYMLDYALYK</sequence>
<dbReference type="SMART" id="SM00320">
    <property type="entry name" value="WD40"/>
    <property type="match status" value="12"/>
</dbReference>
<feature type="repeat" description="WD" evidence="5">
    <location>
        <begin position="192"/>
        <end position="233"/>
    </location>
</feature>
<accession>A0AAX4PDS0</accession>
<name>A0AAX4PDS0_9CHLO</name>
<dbReference type="InterPro" id="IPR036322">
    <property type="entry name" value="WD40_repeat_dom_sf"/>
</dbReference>
<dbReference type="PROSITE" id="PS50294">
    <property type="entry name" value="WD_REPEATS_REGION"/>
    <property type="match status" value="6"/>
</dbReference>
<feature type="repeat" description="WD" evidence="5">
    <location>
        <begin position="148"/>
        <end position="191"/>
    </location>
</feature>
<comment type="subcellular location">
    <subcellularLocation>
        <location evidence="1">Nucleus</location>
        <location evidence="1">Nucleolus</location>
    </subcellularLocation>
</comment>
<feature type="domain" description="U3 small nucleolar RNA-associated protein 13 C-terminal" evidence="6">
    <location>
        <begin position="692"/>
        <end position="822"/>
    </location>
</feature>
<dbReference type="Pfam" id="PF00400">
    <property type="entry name" value="WD40"/>
    <property type="match status" value="9"/>
</dbReference>
<dbReference type="InterPro" id="IPR020472">
    <property type="entry name" value="WD40_PAC1"/>
</dbReference>
<keyword evidence="2 5" id="KW-0853">WD repeat</keyword>
<dbReference type="CDD" id="cd00200">
    <property type="entry name" value="WD40"/>
    <property type="match status" value="2"/>
</dbReference>
<dbReference type="InterPro" id="IPR013934">
    <property type="entry name" value="Utp13_C"/>
</dbReference>
<dbReference type="InterPro" id="IPR011044">
    <property type="entry name" value="Quino_amine_DH_bsu"/>
</dbReference>
<feature type="repeat" description="WD" evidence="5">
    <location>
        <begin position="638"/>
        <end position="669"/>
    </location>
</feature>
<gene>
    <name evidence="7" type="ORF">HKI87_09g59330</name>
</gene>
<dbReference type="InterPro" id="IPR001680">
    <property type="entry name" value="WD40_rpt"/>
</dbReference>
<dbReference type="GO" id="GO:0032040">
    <property type="term" value="C:small-subunit processome"/>
    <property type="evidence" value="ECO:0007669"/>
    <property type="project" value="InterPro"/>
</dbReference>
<evidence type="ECO:0000256" key="5">
    <source>
        <dbReference type="PROSITE-ProRule" id="PRU00221"/>
    </source>
</evidence>
<proteinExistence type="predicted"/>
<dbReference type="AlphaFoldDB" id="A0AAX4PDS0"/>
<evidence type="ECO:0000313" key="7">
    <source>
        <dbReference type="EMBL" id="WZN64377.1"/>
    </source>
</evidence>
<evidence type="ECO:0000256" key="2">
    <source>
        <dbReference type="ARBA" id="ARBA00022574"/>
    </source>
</evidence>
<dbReference type="InterPro" id="IPR019775">
    <property type="entry name" value="WD40_repeat_CS"/>
</dbReference>
<evidence type="ECO:0000256" key="1">
    <source>
        <dbReference type="ARBA" id="ARBA00004604"/>
    </source>
</evidence>
<evidence type="ECO:0000256" key="3">
    <source>
        <dbReference type="ARBA" id="ARBA00022737"/>
    </source>
</evidence>
<dbReference type="PROSITE" id="PS50231">
    <property type="entry name" value="RICIN_B_LECTIN"/>
    <property type="match status" value="1"/>
</dbReference>
<keyword evidence="4" id="KW-0539">Nucleus</keyword>
<dbReference type="PROSITE" id="PS00678">
    <property type="entry name" value="WD_REPEATS_1"/>
    <property type="match status" value="4"/>
</dbReference>
<dbReference type="PANTHER" id="PTHR19854">
    <property type="entry name" value="TRANSDUCIN BETA-LIKE 3"/>
    <property type="match status" value="1"/>
</dbReference>
<dbReference type="EMBL" id="CP151509">
    <property type="protein sequence ID" value="WZN64377.1"/>
    <property type="molecule type" value="Genomic_DNA"/>
</dbReference>
<feature type="repeat" description="WD" evidence="5">
    <location>
        <begin position="451"/>
        <end position="490"/>
    </location>
</feature>
<dbReference type="SUPFAM" id="SSF50978">
    <property type="entry name" value="WD40 repeat-like"/>
    <property type="match status" value="1"/>
</dbReference>
<evidence type="ECO:0000256" key="4">
    <source>
        <dbReference type="ARBA" id="ARBA00023242"/>
    </source>
</evidence>
<evidence type="ECO:0000313" key="8">
    <source>
        <dbReference type="Proteomes" id="UP001472866"/>
    </source>
</evidence>
<dbReference type="GO" id="GO:0000480">
    <property type="term" value="P:endonucleolytic cleavage in 5'-ETS of tricistronic rRNA transcript (SSU-rRNA, 5.8S rRNA, LSU-rRNA)"/>
    <property type="evidence" value="ECO:0007669"/>
    <property type="project" value="TreeGrafter"/>
</dbReference>
<feature type="repeat" description="WD" evidence="5">
    <location>
        <begin position="596"/>
        <end position="637"/>
    </location>
</feature>